<dbReference type="EMBL" id="CM004389">
    <property type="protein sequence ID" value="OAY55103.1"/>
    <property type="molecule type" value="Genomic_DNA"/>
</dbReference>
<reference evidence="1" key="1">
    <citation type="submission" date="2016-02" db="EMBL/GenBank/DDBJ databases">
        <title>WGS assembly of Manihot esculenta.</title>
        <authorList>
            <person name="Bredeson J.V."/>
            <person name="Prochnik S.E."/>
            <person name="Lyons J.B."/>
            <person name="Schmutz J."/>
            <person name="Grimwood J."/>
            <person name="Vrebalov J."/>
            <person name="Bart R.S."/>
            <person name="Amuge T."/>
            <person name="Ferguson M.E."/>
            <person name="Green R."/>
            <person name="Putnam N."/>
            <person name="Stites J."/>
            <person name="Rounsley S."/>
            <person name="Rokhsar D.S."/>
        </authorList>
    </citation>
    <scope>NUCLEOTIDE SEQUENCE [LARGE SCALE GENOMIC DNA]</scope>
    <source>
        <tissue evidence="1">Leaf</tissue>
    </source>
</reference>
<organism evidence="1">
    <name type="scientific">Manihot esculenta</name>
    <name type="common">Cassava</name>
    <name type="synonym">Jatropha manihot</name>
    <dbReference type="NCBI Taxonomy" id="3983"/>
    <lineage>
        <taxon>Eukaryota</taxon>
        <taxon>Viridiplantae</taxon>
        <taxon>Streptophyta</taxon>
        <taxon>Embryophyta</taxon>
        <taxon>Tracheophyta</taxon>
        <taxon>Spermatophyta</taxon>
        <taxon>Magnoliopsida</taxon>
        <taxon>eudicotyledons</taxon>
        <taxon>Gunneridae</taxon>
        <taxon>Pentapetalae</taxon>
        <taxon>rosids</taxon>
        <taxon>fabids</taxon>
        <taxon>Malpighiales</taxon>
        <taxon>Euphorbiaceae</taxon>
        <taxon>Crotonoideae</taxon>
        <taxon>Manihoteae</taxon>
        <taxon>Manihot</taxon>
    </lineage>
</organism>
<protein>
    <submittedName>
        <fullName evidence="1">Uncharacterized protein</fullName>
    </submittedName>
</protein>
<dbReference type="AlphaFoldDB" id="A0A2C9W6X1"/>
<name>A0A2C9W6X1_MANES</name>
<evidence type="ECO:0000313" key="1">
    <source>
        <dbReference type="EMBL" id="OAY55103.1"/>
    </source>
</evidence>
<accession>A0A2C9W6X1</accession>
<sequence>MVNLSSVTTHFFGSCLEDIVGFLVFRCGRKLPLEFHQQACSAKSRRSRYE</sequence>
<proteinExistence type="predicted"/>
<gene>
    <name evidence="1" type="ORF">MANES_03G127700</name>
</gene>